<dbReference type="InterPro" id="IPR015424">
    <property type="entry name" value="PyrdxlP-dep_Trfase"/>
</dbReference>
<evidence type="ECO:0000256" key="1">
    <source>
        <dbReference type="ARBA" id="ARBA00001933"/>
    </source>
</evidence>
<organism evidence="10 11">
    <name type="scientific">Maribacter algarum</name>
    <name type="common">ex Zhang et al. 2020</name>
    <dbReference type="NCBI Taxonomy" id="2578118"/>
    <lineage>
        <taxon>Bacteria</taxon>
        <taxon>Pseudomonadati</taxon>
        <taxon>Bacteroidota</taxon>
        <taxon>Flavobacteriia</taxon>
        <taxon>Flavobacteriales</taxon>
        <taxon>Flavobacteriaceae</taxon>
        <taxon>Maribacter</taxon>
    </lineage>
</organism>
<keyword evidence="3 9" id="KW-0032">Aminotransferase</keyword>
<dbReference type="EC" id="2.6.1.62" evidence="9"/>
<gene>
    <name evidence="9 10" type="primary">bioA</name>
    <name evidence="10" type="ORF">FEE95_07585</name>
</gene>
<dbReference type="InterPro" id="IPR015421">
    <property type="entry name" value="PyrdxlP-dep_Trfase_major"/>
</dbReference>
<evidence type="ECO:0000256" key="6">
    <source>
        <dbReference type="ARBA" id="ARBA00022756"/>
    </source>
</evidence>
<feature type="binding site" evidence="9">
    <location>
        <begin position="320"/>
        <end position="321"/>
    </location>
    <ligand>
        <name>pyridoxal 5'-phosphate</name>
        <dbReference type="ChEBI" id="CHEBI:597326"/>
    </ligand>
</feature>
<dbReference type="GO" id="GO:0005737">
    <property type="term" value="C:cytoplasm"/>
    <property type="evidence" value="ECO:0007669"/>
    <property type="project" value="UniProtKB-SubCell"/>
</dbReference>
<feature type="binding site" evidence="9">
    <location>
        <begin position="130"/>
        <end position="131"/>
    </location>
    <ligand>
        <name>pyridoxal 5'-phosphate</name>
        <dbReference type="ChEBI" id="CHEBI:597326"/>
    </ligand>
</feature>
<comment type="subcellular location">
    <subcellularLocation>
        <location evidence="9">Cytoplasm</location>
    </subcellularLocation>
</comment>
<dbReference type="PIRSF" id="PIRSF000521">
    <property type="entry name" value="Transaminase_4ab_Lys_Orn"/>
    <property type="match status" value="1"/>
</dbReference>
<keyword evidence="4 9" id="KW-0808">Transferase</keyword>
<dbReference type="GO" id="GO:0009102">
    <property type="term" value="P:biotin biosynthetic process"/>
    <property type="evidence" value="ECO:0007669"/>
    <property type="project" value="UniProtKB-UniRule"/>
</dbReference>
<dbReference type="UniPathway" id="UPA00078">
    <property type="reaction ID" value="UER00160"/>
</dbReference>
<dbReference type="InterPro" id="IPR005814">
    <property type="entry name" value="Aminotrans_3"/>
</dbReference>
<comment type="subunit">
    <text evidence="9">Homodimer.</text>
</comment>
<evidence type="ECO:0000256" key="7">
    <source>
        <dbReference type="ARBA" id="ARBA00022898"/>
    </source>
</evidence>
<comment type="function">
    <text evidence="9">Catalyzes the transfer of the alpha-amino group from S-adenosyl-L-methionine (SAM) to 7-keto-8-aminopelargonic acid (KAPA) to form 7,8-diaminopelargonic acid (DAPA). It is the only aminotransferase known to utilize SAM as an amino donor.</text>
</comment>
<protein>
    <recommendedName>
        <fullName evidence="9">Adenosylmethionine-8-amino-7-oxononanoate aminotransferase</fullName>
        <ecNumber evidence="9">2.6.1.62</ecNumber>
    </recommendedName>
    <alternativeName>
        <fullName evidence="9">7,8-diamino-pelargonic acid aminotransferase</fullName>
        <shortName evidence="9">DAPA AT</shortName>
        <shortName evidence="9">DAPA aminotransferase</shortName>
    </alternativeName>
    <alternativeName>
        <fullName evidence="9">7,8-diaminononanoate synthase</fullName>
        <shortName evidence="9">DANS</shortName>
    </alternativeName>
    <alternativeName>
        <fullName evidence="9">Diaminopelargonic acid synthase</fullName>
    </alternativeName>
</protein>
<dbReference type="PANTHER" id="PTHR42684">
    <property type="entry name" value="ADENOSYLMETHIONINE-8-AMINO-7-OXONONANOATE AMINOTRANSFERASE"/>
    <property type="match status" value="1"/>
</dbReference>
<name>A0A5S3PWC6_9FLAO</name>
<proteinExistence type="inferred from homology"/>
<feature type="modified residue" description="N6-(pyridoxal phosphate)lysine" evidence="9">
    <location>
        <position position="285"/>
    </location>
</feature>
<dbReference type="GO" id="GO:0004141">
    <property type="term" value="F:dethiobiotin synthase activity"/>
    <property type="evidence" value="ECO:0007669"/>
    <property type="project" value="TreeGrafter"/>
</dbReference>
<dbReference type="RefSeq" id="WP_138657274.1">
    <property type="nucleotide sequence ID" value="NZ_VATY01000001.1"/>
</dbReference>
<sequence length="441" mass="49353">MNSSSLQDKEIRCSINSSALKNLSERDKKHLWHPLTQHKLNPEMLPIVKAKGAVLYDEDGNQYIDGIASWYTAMYGHCNPVISDAITKQMKELDFVMFSGFTHRPAIELSEQLIAILPDNQEKIFFNDNGSTAIEAGIKMALQYYYNQGDKRDTLIAFEDGFHGDTFGAMSASGLSSYNGPFEDFLLKVERIPVPKDDTIDEVIQQLESILKNNSCAAFVFEPLVQGAAGMKFHSANGLDRLIEKCRQYDVLTIADEIMTSFGKTGKDFACDYLENKPDIICLSKALTAGMFPLSITSCSLEVYNAFLSDEVSKGFFHAHTFSAHPIGCAAALAGIALLNSPEILERRNYIEKAHQDFAAEIKNHNSVQEVRCMGVILAVDLKVQTDRYGALRDKLYKYFMEQGVNLRPLGNTVYTLPPYVITDEQLEKVYNSIKSILEII</sequence>
<dbReference type="GO" id="GO:0030170">
    <property type="term" value="F:pyridoxal phosphate binding"/>
    <property type="evidence" value="ECO:0007669"/>
    <property type="project" value="UniProtKB-UniRule"/>
</dbReference>
<evidence type="ECO:0000256" key="9">
    <source>
        <dbReference type="HAMAP-Rule" id="MF_00834"/>
    </source>
</evidence>
<dbReference type="Gene3D" id="3.40.640.10">
    <property type="entry name" value="Type I PLP-dependent aspartate aminotransferase-like (Major domain)"/>
    <property type="match status" value="1"/>
</dbReference>
<keyword evidence="6 9" id="KW-0093">Biotin biosynthesis</keyword>
<evidence type="ECO:0000256" key="8">
    <source>
        <dbReference type="ARBA" id="ARBA00048449"/>
    </source>
</evidence>
<comment type="catalytic activity">
    <reaction evidence="8 9">
        <text>(8S)-8-amino-7-oxononanoate + S-adenosyl-L-methionine = S-adenosyl-4-methylsulfanyl-2-oxobutanoate + (7R,8S)-7,8-diammoniononanoate</text>
        <dbReference type="Rhea" id="RHEA:16861"/>
        <dbReference type="ChEBI" id="CHEBI:16490"/>
        <dbReference type="ChEBI" id="CHEBI:59789"/>
        <dbReference type="ChEBI" id="CHEBI:149468"/>
        <dbReference type="ChEBI" id="CHEBI:149469"/>
        <dbReference type="EC" id="2.6.1.62"/>
    </reaction>
</comment>
<feature type="binding site" evidence="9">
    <location>
        <position position="285"/>
    </location>
    <ligand>
        <name>substrate</name>
    </ligand>
</feature>
<comment type="caution">
    <text evidence="10">The sequence shown here is derived from an EMBL/GenBank/DDBJ whole genome shotgun (WGS) entry which is preliminary data.</text>
</comment>
<dbReference type="Pfam" id="PF00202">
    <property type="entry name" value="Aminotran_3"/>
    <property type="match status" value="1"/>
</dbReference>
<keyword evidence="7 9" id="KW-0663">Pyridoxal phosphate</keyword>
<dbReference type="HAMAP" id="MF_00834">
    <property type="entry name" value="BioA"/>
    <property type="match status" value="1"/>
</dbReference>
<dbReference type="GO" id="GO:0004015">
    <property type="term" value="F:adenosylmethionine-8-amino-7-oxononanoate transaminase activity"/>
    <property type="evidence" value="ECO:0007669"/>
    <property type="project" value="UniProtKB-UniRule"/>
</dbReference>
<dbReference type="Proteomes" id="UP000310314">
    <property type="component" value="Unassembled WGS sequence"/>
</dbReference>
<evidence type="ECO:0000256" key="4">
    <source>
        <dbReference type="ARBA" id="ARBA00022679"/>
    </source>
</evidence>
<dbReference type="Gene3D" id="3.90.1150.10">
    <property type="entry name" value="Aspartate Aminotransferase, domain 1"/>
    <property type="match status" value="1"/>
</dbReference>
<feature type="binding site" evidence="9">
    <location>
        <position position="256"/>
    </location>
    <ligand>
        <name>pyridoxal 5'-phosphate</name>
        <dbReference type="ChEBI" id="CHEBI:597326"/>
    </ligand>
</feature>
<comment type="caution">
    <text evidence="9">Lacks conserved residue(s) required for the propagation of feature annotation.</text>
</comment>
<dbReference type="InterPro" id="IPR015422">
    <property type="entry name" value="PyrdxlP-dep_Trfase_small"/>
</dbReference>
<feature type="binding site" evidence="9">
    <location>
        <position position="408"/>
    </location>
    <ligand>
        <name>substrate</name>
    </ligand>
</feature>
<feature type="binding site" evidence="9">
    <location>
        <position position="70"/>
    </location>
    <ligand>
        <name>substrate</name>
    </ligand>
</feature>
<dbReference type="NCBIfam" id="TIGR00508">
    <property type="entry name" value="bioA"/>
    <property type="match status" value="1"/>
</dbReference>
<dbReference type="AlphaFoldDB" id="A0A5S3PWC6"/>
<feature type="site" description="Participates in the substrate recognition with KAPA and in a stacking interaction with the adenine ring of SAM" evidence="9">
    <location>
        <position position="35"/>
    </location>
</feature>
<dbReference type="CDD" id="cd00610">
    <property type="entry name" value="OAT_like"/>
    <property type="match status" value="1"/>
</dbReference>
<evidence type="ECO:0000256" key="2">
    <source>
        <dbReference type="ARBA" id="ARBA00005063"/>
    </source>
</evidence>
<dbReference type="OrthoDB" id="9801052at2"/>
<dbReference type="SUPFAM" id="SSF53383">
    <property type="entry name" value="PLP-dependent transferases"/>
    <property type="match status" value="1"/>
</dbReference>
<evidence type="ECO:0000256" key="3">
    <source>
        <dbReference type="ARBA" id="ARBA00022576"/>
    </source>
</evidence>
<evidence type="ECO:0000313" key="10">
    <source>
        <dbReference type="EMBL" id="TMM59285.1"/>
    </source>
</evidence>
<comment type="cofactor">
    <cofactor evidence="1 9">
        <name>pyridoxal 5'-phosphate</name>
        <dbReference type="ChEBI" id="CHEBI:597326"/>
    </cofactor>
</comment>
<keyword evidence="5 9" id="KW-0949">S-adenosyl-L-methionine</keyword>
<evidence type="ECO:0000256" key="5">
    <source>
        <dbReference type="ARBA" id="ARBA00022691"/>
    </source>
</evidence>
<dbReference type="PANTHER" id="PTHR42684:SF3">
    <property type="entry name" value="ADENOSYLMETHIONINE-8-AMINO-7-OXONONANOATE AMINOTRANSFERASE"/>
    <property type="match status" value="1"/>
</dbReference>
<keyword evidence="9" id="KW-0963">Cytoplasm</keyword>
<dbReference type="GO" id="GO:0051537">
    <property type="term" value="F:2 iron, 2 sulfur cluster binding"/>
    <property type="evidence" value="ECO:0007669"/>
    <property type="project" value="UniProtKB-KW"/>
</dbReference>
<comment type="pathway">
    <text evidence="2 9">Cofactor biosynthesis; biotin biosynthesis; 7,8-diaminononanoate from 8-amino-7-oxononanoate (SAM route): step 1/1.</text>
</comment>
<comment type="similarity">
    <text evidence="9">Belongs to the class-III pyridoxal-phosphate-dependent aminotransferase family. BioA subfamily.</text>
</comment>
<dbReference type="InterPro" id="IPR005815">
    <property type="entry name" value="BioA"/>
</dbReference>
<reference evidence="10 11" key="1">
    <citation type="submission" date="2019-05" db="EMBL/GenBank/DDBJ databases">
        <authorList>
            <person name="Zhang J.-Y."/>
            <person name="Feg X."/>
            <person name="Du Z.-J."/>
        </authorList>
    </citation>
    <scope>NUCLEOTIDE SEQUENCE [LARGE SCALE GENOMIC DNA]</scope>
    <source>
        <strain evidence="10 11">RZ26</strain>
    </source>
</reference>
<accession>A0A5S3PWC6</accession>
<evidence type="ECO:0000313" key="11">
    <source>
        <dbReference type="Proteomes" id="UP000310314"/>
    </source>
</evidence>
<keyword evidence="11" id="KW-1185">Reference proteome</keyword>
<dbReference type="EMBL" id="VATY01000001">
    <property type="protein sequence ID" value="TMM59285.1"/>
    <property type="molecule type" value="Genomic_DNA"/>
</dbReference>